<feature type="region of interest" description="Disordered" evidence="7">
    <location>
        <begin position="1"/>
        <end position="44"/>
    </location>
</feature>
<keyword evidence="6" id="KW-0539">Nucleus</keyword>
<comment type="subcellular location">
    <subcellularLocation>
        <location evidence="1">Nucleus envelope</location>
    </subcellularLocation>
</comment>
<dbReference type="EMBL" id="CACRXK020003379">
    <property type="protein sequence ID" value="CAB3998531.1"/>
    <property type="molecule type" value="Genomic_DNA"/>
</dbReference>
<accession>A0A7D9E2H7</accession>
<name>A0A7D9E2H7_PARCT</name>
<dbReference type="GO" id="GO:0016055">
    <property type="term" value="P:Wnt signaling pathway"/>
    <property type="evidence" value="ECO:0007669"/>
    <property type="project" value="UniProtKB-KW"/>
</dbReference>
<evidence type="ECO:0000313" key="9">
    <source>
        <dbReference type="Proteomes" id="UP001152795"/>
    </source>
</evidence>
<comment type="similarity">
    <text evidence="2">Belongs to the CUSTOS family.</text>
</comment>
<dbReference type="InterPro" id="IPR026694">
    <property type="entry name" value="CUSTOS"/>
</dbReference>
<keyword evidence="5" id="KW-0879">Wnt signaling pathway</keyword>
<evidence type="ECO:0000256" key="2">
    <source>
        <dbReference type="ARBA" id="ARBA00008632"/>
    </source>
</evidence>
<evidence type="ECO:0000256" key="3">
    <source>
        <dbReference type="ARBA" id="ARBA00013465"/>
    </source>
</evidence>
<evidence type="ECO:0000256" key="7">
    <source>
        <dbReference type="SAM" id="MobiDB-lite"/>
    </source>
</evidence>
<dbReference type="AlphaFoldDB" id="A0A7D9E2H7"/>
<evidence type="ECO:0000313" key="8">
    <source>
        <dbReference type="EMBL" id="CAB3998531.1"/>
    </source>
</evidence>
<reference evidence="8" key="1">
    <citation type="submission" date="2020-04" db="EMBL/GenBank/DDBJ databases">
        <authorList>
            <person name="Alioto T."/>
            <person name="Alioto T."/>
            <person name="Gomez Garrido J."/>
        </authorList>
    </citation>
    <scope>NUCLEOTIDE SEQUENCE</scope>
    <source>
        <strain evidence="8">A484AB</strain>
    </source>
</reference>
<dbReference type="Pfam" id="PF23999">
    <property type="entry name" value="CUSTOS"/>
    <property type="match status" value="1"/>
</dbReference>
<keyword evidence="4" id="KW-0217">Developmental protein</keyword>
<evidence type="ECO:0000256" key="6">
    <source>
        <dbReference type="ARBA" id="ARBA00023242"/>
    </source>
</evidence>
<organism evidence="8 9">
    <name type="scientific">Paramuricea clavata</name>
    <name type="common">Red gorgonian</name>
    <name type="synonym">Violescent sea-whip</name>
    <dbReference type="NCBI Taxonomy" id="317549"/>
    <lineage>
        <taxon>Eukaryota</taxon>
        <taxon>Metazoa</taxon>
        <taxon>Cnidaria</taxon>
        <taxon>Anthozoa</taxon>
        <taxon>Octocorallia</taxon>
        <taxon>Malacalcyonacea</taxon>
        <taxon>Plexauridae</taxon>
        <taxon>Paramuricea</taxon>
    </lineage>
</organism>
<evidence type="ECO:0000256" key="1">
    <source>
        <dbReference type="ARBA" id="ARBA00004259"/>
    </source>
</evidence>
<dbReference type="GO" id="GO:0005635">
    <property type="term" value="C:nuclear envelope"/>
    <property type="evidence" value="ECO:0007669"/>
    <property type="project" value="UniProtKB-SubCell"/>
</dbReference>
<protein>
    <recommendedName>
        <fullName evidence="3">Protein CUSTOS</fullName>
    </recommendedName>
</protein>
<evidence type="ECO:0000256" key="4">
    <source>
        <dbReference type="ARBA" id="ARBA00022473"/>
    </source>
</evidence>
<evidence type="ECO:0000256" key="5">
    <source>
        <dbReference type="ARBA" id="ARBA00022687"/>
    </source>
</evidence>
<feature type="region of interest" description="Disordered" evidence="7">
    <location>
        <begin position="101"/>
        <end position="127"/>
    </location>
</feature>
<sequence>MQMATEKTSEGAQGSSKVNKNVIKSKRRRFQDDDDGESSQVDNTLKKDLAKTLSDYLDRTIEDVDVCDKEDKKSNVKKREEQVDGFQLFSSSQQMALETFPEEKQRCDEEDAKASLSSDDDDETTARFKEAAISVQDLFGPKFNHDTKTV</sequence>
<comment type="caution">
    <text evidence="8">The sequence shown here is derived from an EMBL/GenBank/DDBJ whole genome shotgun (WGS) entry which is preliminary data.</text>
</comment>
<proteinExistence type="inferred from homology"/>
<keyword evidence="9" id="KW-1185">Reference proteome</keyword>
<dbReference type="PANTHER" id="PTHR14482">
    <property type="entry name" value="CHROMOSOME 12 ORF 43 HOMOLOG"/>
    <property type="match status" value="1"/>
</dbReference>
<dbReference type="Proteomes" id="UP001152795">
    <property type="component" value="Unassembled WGS sequence"/>
</dbReference>
<dbReference type="PANTHER" id="PTHR14482:SF0">
    <property type="entry name" value="PROTEIN CUSTOS"/>
    <property type="match status" value="1"/>
</dbReference>
<gene>
    <name evidence="8" type="ORF">PACLA_8A020814</name>
</gene>